<organism evidence="2 3">
    <name type="scientific">Mycena maculata</name>
    <dbReference type="NCBI Taxonomy" id="230809"/>
    <lineage>
        <taxon>Eukaryota</taxon>
        <taxon>Fungi</taxon>
        <taxon>Dikarya</taxon>
        <taxon>Basidiomycota</taxon>
        <taxon>Agaricomycotina</taxon>
        <taxon>Agaricomycetes</taxon>
        <taxon>Agaricomycetidae</taxon>
        <taxon>Agaricales</taxon>
        <taxon>Marasmiineae</taxon>
        <taxon>Mycenaceae</taxon>
        <taxon>Mycena</taxon>
    </lineage>
</organism>
<gene>
    <name evidence="2" type="ORF">DFH07DRAFT_1065480</name>
</gene>
<keyword evidence="3" id="KW-1185">Reference proteome</keyword>
<dbReference type="Proteomes" id="UP001215280">
    <property type="component" value="Unassembled WGS sequence"/>
</dbReference>
<name>A0AAD7MUE9_9AGAR</name>
<accession>A0AAD7MUE9</accession>
<feature type="region of interest" description="Disordered" evidence="1">
    <location>
        <begin position="1"/>
        <end position="20"/>
    </location>
</feature>
<comment type="caution">
    <text evidence="2">The sequence shown here is derived from an EMBL/GenBank/DDBJ whole genome shotgun (WGS) entry which is preliminary data.</text>
</comment>
<evidence type="ECO:0000313" key="2">
    <source>
        <dbReference type="EMBL" id="KAJ7733054.1"/>
    </source>
</evidence>
<evidence type="ECO:0000256" key="1">
    <source>
        <dbReference type="SAM" id="MobiDB-lite"/>
    </source>
</evidence>
<reference evidence="2" key="1">
    <citation type="submission" date="2023-03" db="EMBL/GenBank/DDBJ databases">
        <title>Massive genome expansion in bonnet fungi (Mycena s.s.) driven by repeated elements and novel gene families across ecological guilds.</title>
        <authorList>
            <consortium name="Lawrence Berkeley National Laboratory"/>
            <person name="Harder C.B."/>
            <person name="Miyauchi S."/>
            <person name="Viragh M."/>
            <person name="Kuo A."/>
            <person name="Thoen E."/>
            <person name="Andreopoulos B."/>
            <person name="Lu D."/>
            <person name="Skrede I."/>
            <person name="Drula E."/>
            <person name="Henrissat B."/>
            <person name="Morin E."/>
            <person name="Kohler A."/>
            <person name="Barry K."/>
            <person name="LaButti K."/>
            <person name="Morin E."/>
            <person name="Salamov A."/>
            <person name="Lipzen A."/>
            <person name="Mereny Z."/>
            <person name="Hegedus B."/>
            <person name="Baldrian P."/>
            <person name="Stursova M."/>
            <person name="Weitz H."/>
            <person name="Taylor A."/>
            <person name="Grigoriev I.V."/>
            <person name="Nagy L.G."/>
            <person name="Martin F."/>
            <person name="Kauserud H."/>
        </authorList>
    </citation>
    <scope>NUCLEOTIDE SEQUENCE</scope>
    <source>
        <strain evidence="2">CBHHK188m</strain>
    </source>
</reference>
<sequence length="131" mass="14846">MCTPMHQIIPPAPLPMHRPSDEWSSLPRLPLWALPCRSIDIRNKESVNLRLHRTLRPYASTSSACSHAGRACWCIAPRKCGTGLKNAQNHQETVKTAQIRRENGKRHFWRANSLNRTMSSTVSSRPPRSAI</sequence>
<protein>
    <submittedName>
        <fullName evidence="2">Uncharacterized protein</fullName>
    </submittedName>
</protein>
<dbReference type="EMBL" id="JARJLG010000170">
    <property type="protein sequence ID" value="KAJ7733054.1"/>
    <property type="molecule type" value="Genomic_DNA"/>
</dbReference>
<proteinExistence type="predicted"/>
<evidence type="ECO:0000313" key="3">
    <source>
        <dbReference type="Proteomes" id="UP001215280"/>
    </source>
</evidence>
<dbReference type="AlphaFoldDB" id="A0AAD7MUE9"/>